<dbReference type="GO" id="GO:0043874">
    <property type="term" value="F:acireductone synthase activity"/>
    <property type="evidence" value="ECO:0007669"/>
    <property type="project" value="UniProtKB-EC"/>
</dbReference>
<dbReference type="InterPro" id="IPR023943">
    <property type="entry name" value="Enolase-ppase_E1"/>
</dbReference>
<dbReference type="Gene3D" id="3.40.50.1000">
    <property type="entry name" value="HAD superfamily/HAD-like"/>
    <property type="match status" value="1"/>
</dbReference>
<dbReference type="EC" id="3.1.3.77" evidence="6"/>
<comment type="cofactor">
    <cofactor evidence="6">
        <name>Mg(2+)</name>
        <dbReference type="ChEBI" id="CHEBI:18420"/>
    </cofactor>
    <text evidence="6">Binds 1 Mg(2+) ion per subunit.</text>
</comment>
<dbReference type="PANTHER" id="PTHR20371:SF1">
    <property type="entry name" value="ENOLASE-PHOSPHATASE E1"/>
    <property type="match status" value="1"/>
</dbReference>
<keyword evidence="1 6" id="KW-0028">Amino-acid biosynthesis</keyword>
<dbReference type="Gene3D" id="1.10.720.60">
    <property type="match status" value="1"/>
</dbReference>
<accession>A0AAN7WGU6</accession>
<dbReference type="GO" id="GO:0019509">
    <property type="term" value="P:L-methionine salvage from methylthioadenosine"/>
    <property type="evidence" value="ECO:0007669"/>
    <property type="project" value="UniProtKB-UniRule"/>
</dbReference>
<dbReference type="EMBL" id="JAWIZZ010000046">
    <property type="protein sequence ID" value="KAK5779783.1"/>
    <property type="molecule type" value="Genomic_DNA"/>
</dbReference>
<keyword evidence="6" id="KW-0539">Nucleus</keyword>
<comment type="subcellular location">
    <subcellularLocation>
        <location evidence="6">Cytoplasm</location>
    </subcellularLocation>
    <subcellularLocation>
        <location evidence="6">Nucleus</location>
    </subcellularLocation>
</comment>
<feature type="binding site" evidence="6">
    <location>
        <position position="187"/>
    </location>
    <ligand>
        <name>Mg(2+)</name>
        <dbReference type="ChEBI" id="CHEBI:18420"/>
    </ligand>
</feature>
<evidence type="ECO:0000313" key="7">
    <source>
        <dbReference type="EMBL" id="KAK5779783.1"/>
    </source>
</evidence>
<evidence type="ECO:0000256" key="2">
    <source>
        <dbReference type="ARBA" id="ARBA00022723"/>
    </source>
</evidence>
<keyword evidence="5 6" id="KW-0486">Methionine biosynthesis</keyword>
<dbReference type="NCBIfam" id="TIGR01691">
    <property type="entry name" value="enolase-ppase"/>
    <property type="match status" value="1"/>
</dbReference>
<comment type="catalytic activity">
    <reaction evidence="6">
        <text>5-methylsulfanyl-2,3-dioxopentyl phosphate + H2O = 1,2-dihydroxy-5-(methylsulfanyl)pent-1-en-3-one + phosphate</text>
        <dbReference type="Rhea" id="RHEA:21700"/>
        <dbReference type="ChEBI" id="CHEBI:15377"/>
        <dbReference type="ChEBI" id="CHEBI:43474"/>
        <dbReference type="ChEBI" id="CHEBI:49252"/>
        <dbReference type="ChEBI" id="CHEBI:58828"/>
        <dbReference type="EC" id="3.1.3.77"/>
    </reaction>
</comment>
<proteinExistence type="inferred from homology"/>
<dbReference type="GO" id="GO:0000287">
    <property type="term" value="F:magnesium ion binding"/>
    <property type="evidence" value="ECO:0007669"/>
    <property type="project" value="UniProtKB-UniRule"/>
</dbReference>
<evidence type="ECO:0000256" key="5">
    <source>
        <dbReference type="ARBA" id="ARBA00023167"/>
    </source>
</evidence>
<dbReference type="SFLD" id="SFLDG01129">
    <property type="entry name" value="C1.5:_HAD__Beta-PGM__Phosphata"/>
    <property type="match status" value="1"/>
</dbReference>
<dbReference type="PANTHER" id="PTHR20371">
    <property type="entry name" value="ENOLASE-PHOSPHATASE E1"/>
    <property type="match status" value="1"/>
</dbReference>
<keyword evidence="8" id="KW-1185">Reference proteome</keyword>
<dbReference type="HAMAP" id="MF_03117">
    <property type="entry name" value="Salvage_MtnC_euk"/>
    <property type="match status" value="1"/>
</dbReference>
<organism evidence="7 8">
    <name type="scientific">Arxiozyma heterogenica</name>
    <dbReference type="NCBI Taxonomy" id="278026"/>
    <lineage>
        <taxon>Eukaryota</taxon>
        <taxon>Fungi</taxon>
        <taxon>Dikarya</taxon>
        <taxon>Ascomycota</taxon>
        <taxon>Saccharomycotina</taxon>
        <taxon>Saccharomycetes</taxon>
        <taxon>Saccharomycetales</taxon>
        <taxon>Saccharomycetaceae</taxon>
        <taxon>Arxiozyma</taxon>
    </lineage>
</organism>
<protein>
    <recommendedName>
        <fullName evidence="6">Enolase-phosphatase E1</fullName>
        <ecNumber evidence="6">3.1.3.77</ecNumber>
    </recommendedName>
    <alternativeName>
        <fullName evidence="6">2,3-diketo-5-methylthio-1-phosphopentane phosphatase</fullName>
    </alternativeName>
</protein>
<dbReference type="GO" id="GO:0005634">
    <property type="term" value="C:nucleus"/>
    <property type="evidence" value="ECO:0007669"/>
    <property type="project" value="UniProtKB-SubCell"/>
</dbReference>
<dbReference type="InterPro" id="IPR023214">
    <property type="entry name" value="HAD_sf"/>
</dbReference>
<reference evidence="8" key="1">
    <citation type="submission" date="2023-07" db="EMBL/GenBank/DDBJ databases">
        <title>A draft genome of Kazachstania heterogenica Y-27499.</title>
        <authorList>
            <person name="Donic C."/>
            <person name="Kralova J.S."/>
            <person name="Fidel L."/>
            <person name="Ben-Dor S."/>
            <person name="Jung S."/>
        </authorList>
    </citation>
    <scope>NUCLEOTIDE SEQUENCE [LARGE SCALE GENOMIC DNA]</scope>
    <source>
        <strain evidence="8">Y27499</strain>
    </source>
</reference>
<dbReference type="Proteomes" id="UP001306508">
    <property type="component" value="Unassembled WGS sequence"/>
</dbReference>
<name>A0AAN7WGU6_9SACH</name>
<gene>
    <name evidence="6" type="primary">UTR4</name>
    <name evidence="7" type="ORF">RI543_002906</name>
</gene>
<comment type="subunit">
    <text evidence="6">Monomer.</text>
</comment>
<dbReference type="InterPro" id="IPR027511">
    <property type="entry name" value="ENOPH1_eukaryotes"/>
</dbReference>
<feature type="binding site" evidence="6">
    <location>
        <position position="162"/>
    </location>
    <ligand>
        <name>substrate</name>
    </ligand>
</feature>
<evidence type="ECO:0000256" key="3">
    <source>
        <dbReference type="ARBA" id="ARBA00022801"/>
    </source>
</evidence>
<feature type="binding site" evidence="6">
    <location>
        <position position="11"/>
    </location>
    <ligand>
        <name>Mg(2+)</name>
        <dbReference type="ChEBI" id="CHEBI:18420"/>
    </ligand>
</feature>
<keyword evidence="2 6" id="KW-0479">Metal-binding</keyword>
<evidence type="ECO:0000256" key="4">
    <source>
        <dbReference type="ARBA" id="ARBA00022842"/>
    </source>
</evidence>
<evidence type="ECO:0000256" key="6">
    <source>
        <dbReference type="HAMAP-Rule" id="MF_03117"/>
    </source>
</evidence>
<evidence type="ECO:0000313" key="8">
    <source>
        <dbReference type="Proteomes" id="UP001306508"/>
    </source>
</evidence>
<comment type="pathway">
    <text evidence="6">Amino-acid biosynthesis; L-methionine biosynthesis via salvage pathway; L-methionine from S-methyl-5-thio-alpha-D-ribose 1-phosphate: step 3/6.</text>
</comment>
<keyword evidence="6" id="KW-0963">Cytoplasm</keyword>
<comment type="similarity">
    <text evidence="6">Belongs to the HAD-like hydrolase superfamily. MasA/MtnC family.</text>
</comment>
<comment type="pathway">
    <text evidence="6">Amino-acid biosynthesis; L-methionine biosynthesis via salvage pathway; L-methionine from S-methyl-5-thio-alpha-D-ribose 1-phosphate: step 4/6.</text>
</comment>
<feature type="binding site" evidence="6">
    <location>
        <begin position="119"/>
        <end position="120"/>
    </location>
    <ligand>
        <name>substrate</name>
    </ligand>
</feature>
<comment type="caution">
    <text evidence="7">The sequence shown here is derived from an EMBL/GenBank/DDBJ whole genome shotgun (WGS) entry which is preliminary data.</text>
</comment>
<dbReference type="SFLD" id="SFLDG01133">
    <property type="entry name" value="C1.5.4:_Enolase-phosphatase_Li"/>
    <property type="match status" value="1"/>
</dbReference>
<keyword evidence="3 6" id="KW-0378">Hydrolase</keyword>
<feature type="binding site" evidence="6">
    <location>
        <position position="9"/>
    </location>
    <ligand>
        <name>Mg(2+)</name>
        <dbReference type="ChEBI" id="CHEBI:18420"/>
    </ligand>
</feature>
<dbReference type="SUPFAM" id="SSF56784">
    <property type="entry name" value="HAD-like"/>
    <property type="match status" value="1"/>
</dbReference>
<dbReference type="InterPro" id="IPR036412">
    <property type="entry name" value="HAD-like_sf"/>
</dbReference>
<dbReference type="SFLD" id="SFLDS00003">
    <property type="entry name" value="Haloacid_Dehalogenase"/>
    <property type="match status" value="1"/>
</dbReference>
<sequence>MVGKVFLLDIEGTVCPISFVKDILFPYFVSQVPQLVSQRHLSNDKKIDEILDSFGIEDNDVLKTHILDLVSRDVKDSKLKSLQGFIWENGYIDGSIKAPIYKDAIELIFNPSNRIYIYSSGSVKAQILLFKYACQFDDVNKKSIDLTPFIKGYFDINTSGPKIESKSYENILKDIGEKGENILFLSDNPLELDAAKQCNINVGLALRDGNNPVKNKEDYPNYTTFENL</sequence>
<evidence type="ECO:0000256" key="1">
    <source>
        <dbReference type="ARBA" id="ARBA00022605"/>
    </source>
</evidence>
<keyword evidence="4 6" id="KW-0460">Magnesium</keyword>
<dbReference type="GO" id="GO:0005737">
    <property type="term" value="C:cytoplasm"/>
    <property type="evidence" value="ECO:0007669"/>
    <property type="project" value="UniProtKB-SubCell"/>
</dbReference>
<dbReference type="AlphaFoldDB" id="A0AAN7WGU6"/>
<comment type="function">
    <text evidence="6">Bifunctional enzyme that catalyzes the enolization of 2,3-diketo-5-methylthiopentyl-1-phosphate (DK-MTP-1-P) into the intermediate 2-hydroxy-3-keto-5-methylthiopentenyl-1-phosphate (HK-MTPenyl-1-P), which is then dephosphorylated to form the acireductone 1,2-dihydroxy-3-keto-5-methylthiopentene (DHK-MTPene).</text>
</comment>